<dbReference type="Proteomes" id="UP000306635">
    <property type="component" value="Unassembled WGS sequence"/>
</dbReference>
<dbReference type="PRINTS" id="PR00032">
    <property type="entry name" value="HTHARAC"/>
</dbReference>
<dbReference type="InterPro" id="IPR014710">
    <property type="entry name" value="RmlC-like_jellyroll"/>
</dbReference>
<dbReference type="InterPro" id="IPR011051">
    <property type="entry name" value="RmlC_Cupin_sf"/>
</dbReference>
<keyword evidence="3" id="KW-0238">DNA-binding</keyword>
<dbReference type="InterPro" id="IPR020449">
    <property type="entry name" value="Tscrpt_reg_AraC-type_HTH"/>
</dbReference>
<gene>
    <name evidence="7" type="ORF">FAS41_24460</name>
</gene>
<evidence type="ECO:0000256" key="3">
    <source>
        <dbReference type="ARBA" id="ARBA00023125"/>
    </source>
</evidence>
<dbReference type="PROSITE" id="PS00041">
    <property type="entry name" value="HTH_ARAC_FAMILY_1"/>
    <property type="match status" value="1"/>
</dbReference>
<dbReference type="InterPro" id="IPR018060">
    <property type="entry name" value="HTH_AraC"/>
</dbReference>
<dbReference type="GO" id="GO:0003700">
    <property type="term" value="F:DNA-binding transcription factor activity"/>
    <property type="evidence" value="ECO:0007669"/>
    <property type="project" value="InterPro"/>
</dbReference>
<sequence>MNSLDRLIQLAGLRGSLDLRCRFLGSWALDHEPLPDGTAQYHIVLSGSCQAEMPDGQVLQLKAGEVLVLPAGAAHLLRSQGTRVAVQAPDIRDEGLLPVHRLGAGEGELDMLCGSFHYQRGSLLMGALPAFLKVSCQDNGLGDSVAALVALLRAEADGNQAGARFLVDALSSALFTLILRVYLREHAPASGTLALLSDKRLGRVWQAMLEDPAHEWTIEALAERANMSRATFTRQFTQVAGESPWALLTRVRMELAHRLLSDSQLSLTDIAAQVGYQSQASFTRKFKETYGDAPGRLRRAVS</sequence>
<dbReference type="GO" id="GO:0005737">
    <property type="term" value="C:cytoplasm"/>
    <property type="evidence" value="ECO:0007669"/>
    <property type="project" value="UniProtKB-SubCell"/>
</dbReference>
<dbReference type="Pfam" id="PF12833">
    <property type="entry name" value="HTH_18"/>
    <property type="match status" value="1"/>
</dbReference>
<comment type="function">
    <text evidence="5">Regulatory protein of the TOL plasmid xyl operons. XylS activates the xylXYZLTEGFJQKIH operon required for the degradation of toluene, m-xylene and p-xylene.</text>
</comment>
<dbReference type="EMBL" id="SWDV01000038">
    <property type="protein sequence ID" value="TLX71758.1"/>
    <property type="molecule type" value="Genomic_DNA"/>
</dbReference>
<dbReference type="InterPro" id="IPR032783">
    <property type="entry name" value="AraC_lig"/>
</dbReference>
<evidence type="ECO:0000256" key="4">
    <source>
        <dbReference type="ARBA" id="ARBA00023163"/>
    </source>
</evidence>
<evidence type="ECO:0000256" key="5">
    <source>
        <dbReference type="ARBA" id="ARBA00037345"/>
    </source>
</evidence>
<keyword evidence="8" id="KW-1185">Reference proteome</keyword>
<dbReference type="Gene3D" id="1.10.10.60">
    <property type="entry name" value="Homeodomain-like"/>
    <property type="match status" value="2"/>
</dbReference>
<evidence type="ECO:0000313" key="7">
    <source>
        <dbReference type="EMBL" id="TLX71758.1"/>
    </source>
</evidence>
<dbReference type="CDD" id="cd06995">
    <property type="entry name" value="cupin_YkgD-like_N"/>
    <property type="match status" value="1"/>
</dbReference>
<evidence type="ECO:0000313" key="8">
    <source>
        <dbReference type="Proteomes" id="UP000306635"/>
    </source>
</evidence>
<proteinExistence type="predicted"/>
<dbReference type="InterPro" id="IPR009057">
    <property type="entry name" value="Homeodomain-like_sf"/>
</dbReference>
<dbReference type="SUPFAM" id="SSF46689">
    <property type="entry name" value="Homeodomain-like"/>
    <property type="match status" value="2"/>
</dbReference>
<dbReference type="PROSITE" id="PS01124">
    <property type="entry name" value="HTH_ARAC_FAMILY_2"/>
    <property type="match status" value="1"/>
</dbReference>
<keyword evidence="4" id="KW-0804">Transcription</keyword>
<dbReference type="GO" id="GO:0043565">
    <property type="term" value="F:sequence-specific DNA binding"/>
    <property type="evidence" value="ECO:0007669"/>
    <property type="project" value="InterPro"/>
</dbReference>
<dbReference type="Gene3D" id="2.60.120.10">
    <property type="entry name" value="Jelly Rolls"/>
    <property type="match status" value="1"/>
</dbReference>
<keyword evidence="2" id="KW-0805">Transcription regulation</keyword>
<reference evidence="7 8" key="1">
    <citation type="submission" date="2019-04" db="EMBL/GenBank/DDBJ databases">
        <authorList>
            <person name="Li M."/>
        </authorList>
    </citation>
    <scope>NUCLEOTIDE SEQUENCE [LARGE SCALE GENOMIC DNA]</scope>
    <source>
        <strain evidence="7 8">LAM1902</strain>
    </source>
</reference>
<dbReference type="PANTHER" id="PTHR46796:SF7">
    <property type="entry name" value="ARAC FAMILY TRANSCRIPTIONAL REGULATOR"/>
    <property type="match status" value="1"/>
</dbReference>
<evidence type="ECO:0000256" key="1">
    <source>
        <dbReference type="ARBA" id="ARBA00004496"/>
    </source>
</evidence>
<dbReference type="RefSeq" id="WP_138525954.1">
    <property type="nucleotide sequence ID" value="NZ_JAOCBK010000016.1"/>
</dbReference>
<organism evidence="7 8">
    <name type="scientific">Pseudomonas nicosulfuronedens</name>
    <dbReference type="NCBI Taxonomy" id="2571105"/>
    <lineage>
        <taxon>Bacteria</taxon>
        <taxon>Pseudomonadati</taxon>
        <taxon>Pseudomonadota</taxon>
        <taxon>Gammaproteobacteria</taxon>
        <taxon>Pseudomonadales</taxon>
        <taxon>Pseudomonadaceae</taxon>
        <taxon>Pseudomonas</taxon>
    </lineage>
</organism>
<dbReference type="OrthoDB" id="9783876at2"/>
<comment type="subcellular location">
    <subcellularLocation>
        <location evidence="1">Cytoplasm</location>
    </subcellularLocation>
</comment>
<dbReference type="GO" id="GO:0009893">
    <property type="term" value="P:positive regulation of metabolic process"/>
    <property type="evidence" value="ECO:0007669"/>
    <property type="project" value="UniProtKB-ARBA"/>
</dbReference>
<dbReference type="SUPFAM" id="SSF51182">
    <property type="entry name" value="RmlC-like cupins"/>
    <property type="match status" value="1"/>
</dbReference>
<dbReference type="PANTHER" id="PTHR46796">
    <property type="entry name" value="HTH-TYPE TRANSCRIPTIONAL ACTIVATOR RHAS-RELATED"/>
    <property type="match status" value="1"/>
</dbReference>
<dbReference type="SMART" id="SM00342">
    <property type="entry name" value="HTH_ARAC"/>
    <property type="match status" value="1"/>
</dbReference>
<dbReference type="InterPro" id="IPR018062">
    <property type="entry name" value="HTH_AraC-typ_CS"/>
</dbReference>
<dbReference type="InterPro" id="IPR050204">
    <property type="entry name" value="AraC_XylS_family_regulators"/>
</dbReference>
<dbReference type="Pfam" id="PF12852">
    <property type="entry name" value="Cupin_6"/>
    <property type="match status" value="1"/>
</dbReference>
<protein>
    <submittedName>
        <fullName evidence="7">AraC family transcriptional regulator</fullName>
    </submittedName>
</protein>
<name>A0A5R9QPS8_9PSED</name>
<comment type="caution">
    <text evidence="7">The sequence shown here is derived from an EMBL/GenBank/DDBJ whole genome shotgun (WGS) entry which is preliminary data.</text>
</comment>
<feature type="domain" description="HTH araC/xylS-type" evidence="6">
    <location>
        <begin position="202"/>
        <end position="300"/>
    </location>
</feature>
<evidence type="ECO:0000256" key="2">
    <source>
        <dbReference type="ARBA" id="ARBA00023015"/>
    </source>
</evidence>
<accession>A0A5R9QPS8</accession>
<dbReference type="AlphaFoldDB" id="A0A5R9QPS8"/>
<evidence type="ECO:0000259" key="6">
    <source>
        <dbReference type="PROSITE" id="PS01124"/>
    </source>
</evidence>